<evidence type="ECO:0000256" key="2">
    <source>
        <dbReference type="ARBA" id="ARBA00008066"/>
    </source>
</evidence>
<keyword evidence="5 7" id="KW-0472">Membrane</keyword>
<feature type="region of interest" description="Disordered" evidence="6">
    <location>
        <begin position="89"/>
        <end position="123"/>
    </location>
</feature>
<evidence type="ECO:0000259" key="8">
    <source>
        <dbReference type="Pfam" id="PF01490"/>
    </source>
</evidence>
<comment type="subcellular location">
    <subcellularLocation>
        <location evidence="1">Membrane</location>
        <topology evidence="1">Multi-pass membrane protein</topology>
    </subcellularLocation>
</comment>
<dbReference type="InterPro" id="IPR013057">
    <property type="entry name" value="AA_transpt_TM"/>
</dbReference>
<sequence>MSALVAPGEFLGPDGIDPRQEMTDNYEHHVVEHTNDPNASFDRDTNSMPLEVYMHYAAIERAREDADPRPIPDAPWTVLIKTLTGRKSKIVHPHEPQPHQIQYTPSQEEKREPGEVTVGAPDNLDLTGEKETAYRVLRVASWQIVFYLITTDILGFSSSPAAFLQLGFGPGVLVYTFFYVLAFLSGQILWRMYLSMDSEQYPVTCYADLGERTFGRFVRHVFNVFQSLQLLFNVAILIIANGQTLASMIEWKFCFIALNIFWMLAGMVVGQIRTLRSFAWFTNMNIWLNIIVMVLTMVGISKYLPVPSQSNHTDLSQPIQTSGWIPATTSGWYAQVVGVQYAVFAYGGAMVFTEFMAEMRRPRDFWKAAFLAQLFCYLTYMLFGLYCYAKQGQYTSILPNLDFQNTTLSLVTNVIGLVSTGVATVLYANIGIKVFYHNVLRAYLKFPDFNSKKGMFVWPWLVIAYWAFAWVIGSAIPSISSLVTLIGAACILQFTYTFPPILLLGFWMQKDAIKGDRPWEPGMEPWSNRIDTWRDSSRWKRGFRKYWYVKACLFLLFLCAVVLAIIGIYAGIKQAIESYASGATTAFSCVAPGQPVGNSTSS</sequence>
<dbReference type="Proteomes" id="UP000279236">
    <property type="component" value="Unassembled WGS sequence"/>
</dbReference>
<gene>
    <name evidence="9" type="ORF">EHS24_002463</name>
</gene>
<dbReference type="GO" id="GO:0016020">
    <property type="term" value="C:membrane"/>
    <property type="evidence" value="ECO:0007669"/>
    <property type="project" value="UniProtKB-SubCell"/>
</dbReference>
<evidence type="ECO:0000256" key="1">
    <source>
        <dbReference type="ARBA" id="ARBA00004141"/>
    </source>
</evidence>
<feature type="transmembrane region" description="Helical" evidence="7">
    <location>
        <begin position="253"/>
        <end position="272"/>
    </location>
</feature>
<keyword evidence="4 7" id="KW-1133">Transmembrane helix</keyword>
<dbReference type="PANTHER" id="PTHR22950:SF461">
    <property type="entry name" value="AMINO ACID TRANSPORTER TRANSMEMBRANE DOMAIN-CONTAINING PROTEIN"/>
    <property type="match status" value="1"/>
</dbReference>
<accession>A0A427XGQ4</accession>
<feature type="transmembrane region" description="Helical" evidence="7">
    <location>
        <begin position="332"/>
        <end position="353"/>
    </location>
</feature>
<evidence type="ECO:0000256" key="5">
    <source>
        <dbReference type="ARBA" id="ARBA00023136"/>
    </source>
</evidence>
<evidence type="ECO:0000256" key="7">
    <source>
        <dbReference type="SAM" id="Phobius"/>
    </source>
</evidence>
<dbReference type="RefSeq" id="XP_028473159.1">
    <property type="nucleotide sequence ID" value="XM_028618203.1"/>
</dbReference>
<feature type="transmembrane region" description="Helical" evidence="7">
    <location>
        <begin position="221"/>
        <end position="241"/>
    </location>
</feature>
<dbReference type="OrthoDB" id="40134at2759"/>
<feature type="transmembrane region" description="Helical" evidence="7">
    <location>
        <begin position="172"/>
        <end position="190"/>
    </location>
</feature>
<comment type="caution">
    <text evidence="9">The sequence shown here is derived from an EMBL/GenBank/DDBJ whole genome shotgun (WGS) entry which is preliminary data.</text>
</comment>
<evidence type="ECO:0000313" key="9">
    <source>
        <dbReference type="EMBL" id="RSH78012.1"/>
    </source>
</evidence>
<organism evidence="9 10">
    <name type="scientific">Apiotrichum porosum</name>
    <dbReference type="NCBI Taxonomy" id="105984"/>
    <lineage>
        <taxon>Eukaryota</taxon>
        <taxon>Fungi</taxon>
        <taxon>Dikarya</taxon>
        <taxon>Basidiomycota</taxon>
        <taxon>Agaricomycotina</taxon>
        <taxon>Tremellomycetes</taxon>
        <taxon>Trichosporonales</taxon>
        <taxon>Trichosporonaceae</taxon>
        <taxon>Apiotrichum</taxon>
    </lineage>
</organism>
<dbReference type="AlphaFoldDB" id="A0A427XGQ4"/>
<feature type="transmembrane region" description="Helical" evidence="7">
    <location>
        <begin position="457"/>
        <end position="476"/>
    </location>
</feature>
<evidence type="ECO:0000256" key="4">
    <source>
        <dbReference type="ARBA" id="ARBA00022989"/>
    </source>
</evidence>
<reference evidence="9 10" key="1">
    <citation type="submission" date="2018-11" db="EMBL/GenBank/DDBJ databases">
        <title>Genome sequence of Apiotrichum porosum DSM 27194.</title>
        <authorList>
            <person name="Aliyu H."/>
            <person name="Gorte O."/>
            <person name="Ochsenreither K."/>
        </authorList>
    </citation>
    <scope>NUCLEOTIDE SEQUENCE [LARGE SCALE GENOMIC DNA]</scope>
    <source>
        <strain evidence="9 10">DSM 27194</strain>
    </source>
</reference>
<dbReference type="GO" id="GO:0015179">
    <property type="term" value="F:L-amino acid transmembrane transporter activity"/>
    <property type="evidence" value="ECO:0007669"/>
    <property type="project" value="TreeGrafter"/>
</dbReference>
<feature type="transmembrane region" description="Helical" evidence="7">
    <location>
        <begin position="547"/>
        <end position="572"/>
    </location>
</feature>
<comment type="similarity">
    <text evidence="2">Belongs to the amino acid/polyamine transporter 2 family.</text>
</comment>
<proteinExistence type="inferred from homology"/>
<feature type="transmembrane region" description="Helical" evidence="7">
    <location>
        <begin position="284"/>
        <end position="304"/>
    </location>
</feature>
<feature type="domain" description="Amino acid transporter transmembrane" evidence="8">
    <location>
        <begin position="141"/>
        <end position="503"/>
    </location>
</feature>
<dbReference type="EMBL" id="RSCE01000013">
    <property type="protein sequence ID" value="RSH78012.1"/>
    <property type="molecule type" value="Genomic_DNA"/>
</dbReference>
<feature type="transmembrane region" description="Helical" evidence="7">
    <location>
        <begin position="408"/>
        <end position="436"/>
    </location>
</feature>
<evidence type="ECO:0000313" key="10">
    <source>
        <dbReference type="Proteomes" id="UP000279236"/>
    </source>
</evidence>
<dbReference type="STRING" id="105984.A0A427XGQ4"/>
<dbReference type="PANTHER" id="PTHR22950">
    <property type="entry name" value="AMINO ACID TRANSPORTER"/>
    <property type="match status" value="1"/>
</dbReference>
<keyword evidence="3 7" id="KW-0812">Transmembrane</keyword>
<dbReference type="Pfam" id="PF01490">
    <property type="entry name" value="Aa_trans"/>
    <property type="match status" value="1"/>
</dbReference>
<keyword evidence="10" id="KW-1185">Reference proteome</keyword>
<name>A0A427XGQ4_9TREE</name>
<feature type="transmembrane region" description="Helical" evidence="7">
    <location>
        <begin position="365"/>
        <end position="388"/>
    </location>
</feature>
<protein>
    <recommendedName>
        <fullName evidence="8">Amino acid transporter transmembrane domain-containing protein</fullName>
    </recommendedName>
</protein>
<feature type="transmembrane region" description="Helical" evidence="7">
    <location>
        <begin position="482"/>
        <end position="507"/>
    </location>
</feature>
<evidence type="ECO:0000256" key="6">
    <source>
        <dbReference type="SAM" id="MobiDB-lite"/>
    </source>
</evidence>
<dbReference type="GeneID" id="39587006"/>
<evidence type="ECO:0000256" key="3">
    <source>
        <dbReference type="ARBA" id="ARBA00022692"/>
    </source>
</evidence>